<dbReference type="AlphaFoldDB" id="A0AAE6QI56"/>
<evidence type="ECO:0000313" key="2">
    <source>
        <dbReference type="EMBL" id="QGT82905.1"/>
    </source>
</evidence>
<dbReference type="Proteomes" id="UP000423413">
    <property type="component" value="Chromosome"/>
</dbReference>
<evidence type="ECO:0000256" key="1">
    <source>
        <dbReference type="SAM" id="Phobius"/>
    </source>
</evidence>
<reference evidence="2 3" key="1">
    <citation type="submission" date="2019-11" db="EMBL/GenBank/DDBJ databases">
        <title>Complete genome sequence of Pseudomonas syringae pv. coronafaciens isolate B19001 originated in imported oat cereal.</title>
        <authorList>
            <person name="Kim S.M."/>
            <person name="Lee B.C."/>
            <person name="Seo S.J."/>
            <person name="Lee J.E."/>
            <person name="Choi N.J."/>
            <person name="Park J.H."/>
        </authorList>
    </citation>
    <scope>NUCLEOTIDE SEQUENCE [LARGE SCALE GENOMIC DNA]</scope>
    <source>
        <strain evidence="2 3">B19001</strain>
    </source>
</reference>
<dbReference type="EMBL" id="CP046441">
    <property type="protein sequence ID" value="QGT82905.1"/>
    <property type="molecule type" value="Genomic_DNA"/>
</dbReference>
<dbReference type="RefSeq" id="WP_122325966.1">
    <property type="nucleotide sequence ID" value="NZ_CP046441.1"/>
</dbReference>
<sequence length="68" mass="7977">MKGLYWILVIVVLAMLGVAFRVYLQQSDVPKKVDYCFNLPEDQQDQCFKDLERENEQRKKLIKGVTGQ</sequence>
<keyword evidence="1" id="KW-1133">Transmembrane helix</keyword>
<accession>A0AAE6QI56</accession>
<keyword evidence="1" id="KW-0812">Transmembrane</keyword>
<evidence type="ECO:0000313" key="3">
    <source>
        <dbReference type="Proteomes" id="UP000423413"/>
    </source>
</evidence>
<dbReference type="GeneID" id="73736588"/>
<proteinExistence type="predicted"/>
<organism evidence="2 3">
    <name type="scientific">Pseudomonas coronafaciens pv. coronafaciens</name>
    <dbReference type="NCBI Taxonomy" id="235275"/>
    <lineage>
        <taxon>Bacteria</taxon>
        <taxon>Pseudomonadati</taxon>
        <taxon>Pseudomonadota</taxon>
        <taxon>Gammaproteobacteria</taxon>
        <taxon>Pseudomonadales</taxon>
        <taxon>Pseudomonadaceae</taxon>
        <taxon>Pseudomonas</taxon>
        <taxon>Pseudomonas coronafaciens</taxon>
    </lineage>
</organism>
<protein>
    <submittedName>
        <fullName evidence="2">Uncharacterized protein</fullName>
    </submittedName>
</protein>
<name>A0AAE6QI56_9PSED</name>
<keyword evidence="1" id="KW-0472">Membrane</keyword>
<gene>
    <name evidence="2" type="ORF">GMO17_17870</name>
</gene>
<feature type="transmembrane region" description="Helical" evidence="1">
    <location>
        <begin position="6"/>
        <end position="24"/>
    </location>
</feature>